<comment type="caution">
    <text evidence="3">The sequence shown here is derived from an EMBL/GenBank/DDBJ whole genome shotgun (WGS) entry which is preliminary data.</text>
</comment>
<evidence type="ECO:0000313" key="4">
    <source>
        <dbReference type="Proteomes" id="UP000029713"/>
    </source>
</evidence>
<name>A0A098Y487_9ACTN</name>
<reference evidence="3 4" key="1">
    <citation type="submission" date="2014-07" db="EMBL/GenBank/DDBJ databases">
        <title>Biosystematic studies on Modestobacter strains isolated from extreme hyper-arid desert soil and from historic building.</title>
        <authorList>
            <person name="Bukarasam K."/>
            <person name="Bull A."/>
            <person name="Girard G."/>
            <person name="van Wezel G."/>
            <person name="Goodfellow M."/>
        </authorList>
    </citation>
    <scope>NUCLEOTIDE SEQUENCE [LARGE SCALE GENOMIC DNA]</scope>
    <source>
        <strain evidence="3 4">KNN45-2b</strain>
    </source>
</reference>
<keyword evidence="2" id="KW-1133">Transmembrane helix</keyword>
<keyword evidence="2" id="KW-0812">Transmembrane</keyword>
<evidence type="ECO:0000313" key="3">
    <source>
        <dbReference type="EMBL" id="KGH44531.1"/>
    </source>
</evidence>
<keyword evidence="4" id="KW-1185">Reference proteome</keyword>
<feature type="region of interest" description="Disordered" evidence="1">
    <location>
        <begin position="124"/>
        <end position="143"/>
    </location>
</feature>
<evidence type="ECO:0000256" key="2">
    <source>
        <dbReference type="SAM" id="Phobius"/>
    </source>
</evidence>
<feature type="transmembrane region" description="Helical" evidence="2">
    <location>
        <begin position="31"/>
        <end position="51"/>
    </location>
</feature>
<dbReference type="Proteomes" id="UP000029713">
    <property type="component" value="Unassembled WGS sequence"/>
</dbReference>
<gene>
    <name evidence="3" type="ORF">IN07_23025</name>
</gene>
<dbReference type="STRING" id="1522368.IN07_23025"/>
<proteinExistence type="predicted"/>
<dbReference type="EMBL" id="JPMX01000119">
    <property type="protein sequence ID" value="KGH44531.1"/>
    <property type="molecule type" value="Genomic_DNA"/>
</dbReference>
<keyword evidence="2" id="KW-0472">Membrane</keyword>
<feature type="compositionally biased region" description="Low complexity" evidence="1">
    <location>
        <begin position="124"/>
        <end position="135"/>
    </location>
</feature>
<organism evidence="3 4">
    <name type="scientific">Modestobacter caceresii</name>
    <dbReference type="NCBI Taxonomy" id="1522368"/>
    <lineage>
        <taxon>Bacteria</taxon>
        <taxon>Bacillati</taxon>
        <taxon>Actinomycetota</taxon>
        <taxon>Actinomycetes</taxon>
        <taxon>Geodermatophilales</taxon>
        <taxon>Geodermatophilaceae</taxon>
        <taxon>Modestobacter</taxon>
    </lineage>
</organism>
<feature type="transmembrane region" description="Helical" evidence="2">
    <location>
        <begin position="93"/>
        <end position="114"/>
    </location>
</feature>
<evidence type="ECO:0000256" key="1">
    <source>
        <dbReference type="SAM" id="MobiDB-lite"/>
    </source>
</evidence>
<sequence length="143" mass="14460">MLTFVSALLVVLGTIYGLAFSALLSLAQGPAAGVGTGTALAQLALVALLVVGGLRQLNGDRRFLLAACGLQLALSLYWVTVLADLSSRTVGDVLGFVPVLYVVLAVTAAGLTFLPDARAWGRRAAPPAPAGEQPPAGAPRPGV</sequence>
<dbReference type="AlphaFoldDB" id="A0A098Y487"/>
<protein>
    <submittedName>
        <fullName evidence="3">Uncharacterized protein</fullName>
    </submittedName>
</protein>
<accession>A0A098Y487</accession>
<feature type="transmembrane region" description="Helical" evidence="2">
    <location>
        <begin position="63"/>
        <end position="81"/>
    </location>
</feature>